<gene>
    <name evidence="2" type="ORF">C8Q71DRAFT_725420</name>
</gene>
<dbReference type="RefSeq" id="XP_047776903.1">
    <property type="nucleotide sequence ID" value="XM_047921698.1"/>
</dbReference>
<name>A0ABQ8KAG4_9APHY</name>
<proteinExistence type="predicted"/>
<dbReference type="Proteomes" id="UP000814176">
    <property type="component" value="Unassembled WGS sequence"/>
</dbReference>
<feature type="region of interest" description="Disordered" evidence="1">
    <location>
        <begin position="115"/>
        <end position="134"/>
    </location>
</feature>
<protein>
    <submittedName>
        <fullName evidence="2">Uncharacterized protein</fullName>
    </submittedName>
</protein>
<feature type="region of interest" description="Disordered" evidence="1">
    <location>
        <begin position="1"/>
        <end position="28"/>
    </location>
</feature>
<comment type="caution">
    <text evidence="2">The sequence shown here is derived from an EMBL/GenBank/DDBJ whole genome shotgun (WGS) entry which is preliminary data.</text>
</comment>
<evidence type="ECO:0000313" key="2">
    <source>
        <dbReference type="EMBL" id="KAH9834247.1"/>
    </source>
</evidence>
<organism evidence="2 3">
    <name type="scientific">Rhodofomes roseus</name>
    <dbReference type="NCBI Taxonomy" id="34475"/>
    <lineage>
        <taxon>Eukaryota</taxon>
        <taxon>Fungi</taxon>
        <taxon>Dikarya</taxon>
        <taxon>Basidiomycota</taxon>
        <taxon>Agaricomycotina</taxon>
        <taxon>Agaricomycetes</taxon>
        <taxon>Polyporales</taxon>
        <taxon>Rhodofomes</taxon>
    </lineage>
</organism>
<keyword evidence="3" id="KW-1185">Reference proteome</keyword>
<evidence type="ECO:0000256" key="1">
    <source>
        <dbReference type="SAM" id="MobiDB-lite"/>
    </source>
</evidence>
<reference evidence="2 3" key="1">
    <citation type="journal article" date="2021" name="Environ. Microbiol.">
        <title>Gene family expansions and transcriptome signatures uncover fungal adaptations to wood decay.</title>
        <authorList>
            <person name="Hage H."/>
            <person name="Miyauchi S."/>
            <person name="Viragh M."/>
            <person name="Drula E."/>
            <person name="Min B."/>
            <person name="Chaduli D."/>
            <person name="Navarro D."/>
            <person name="Favel A."/>
            <person name="Norest M."/>
            <person name="Lesage-Meessen L."/>
            <person name="Balint B."/>
            <person name="Merenyi Z."/>
            <person name="de Eugenio L."/>
            <person name="Morin E."/>
            <person name="Martinez A.T."/>
            <person name="Baldrian P."/>
            <person name="Stursova M."/>
            <person name="Martinez M.J."/>
            <person name="Novotny C."/>
            <person name="Magnuson J.K."/>
            <person name="Spatafora J.W."/>
            <person name="Maurice S."/>
            <person name="Pangilinan J."/>
            <person name="Andreopoulos W."/>
            <person name="LaButti K."/>
            <person name="Hundley H."/>
            <person name="Na H."/>
            <person name="Kuo A."/>
            <person name="Barry K."/>
            <person name="Lipzen A."/>
            <person name="Henrissat B."/>
            <person name="Riley R."/>
            <person name="Ahrendt S."/>
            <person name="Nagy L.G."/>
            <person name="Grigoriev I.V."/>
            <person name="Martin F."/>
            <person name="Rosso M.N."/>
        </authorList>
    </citation>
    <scope>NUCLEOTIDE SEQUENCE [LARGE SCALE GENOMIC DNA]</scope>
    <source>
        <strain evidence="2 3">CIRM-BRFM 1785</strain>
    </source>
</reference>
<feature type="compositionally biased region" description="Basic residues" evidence="1">
    <location>
        <begin position="1"/>
        <end position="17"/>
    </location>
</feature>
<dbReference type="GeneID" id="72002430"/>
<feature type="compositionally biased region" description="Low complexity" evidence="1">
    <location>
        <begin position="116"/>
        <end position="128"/>
    </location>
</feature>
<evidence type="ECO:0000313" key="3">
    <source>
        <dbReference type="Proteomes" id="UP000814176"/>
    </source>
</evidence>
<accession>A0ABQ8KAG4</accession>
<dbReference type="EMBL" id="JADCUA010000016">
    <property type="protein sequence ID" value="KAH9834247.1"/>
    <property type="molecule type" value="Genomic_DNA"/>
</dbReference>
<sequence>MTPHRHNWSQSSRHKRMRSEGPDTGSVPATLKKLCSNNGAPVPVLPALAEVSDEGGPWPGIPALAAISNFANYLAFSRDNSPGPSVPASEAKHLRIRRHLSNTCTQLMALYTSQGASSENNAESASTSDESDARQRLTKEIDQYEKDIAARNRTIEHLLVRLANSERHTKERARFLDASCQRSVHPRPPVHLQGAQHRLHVPLIVNPSVRHRRRILLGDGEGGNGPLDKESLVHLGRLDLLAAAGAGMPRSLASHGSI</sequence>